<keyword evidence="2" id="KW-1185">Reference proteome</keyword>
<evidence type="ECO:0000313" key="2">
    <source>
        <dbReference type="Proteomes" id="UP000713880"/>
    </source>
</evidence>
<evidence type="ECO:0000313" key="1">
    <source>
        <dbReference type="EMBL" id="MBM6827464.1"/>
    </source>
</evidence>
<proteinExistence type="predicted"/>
<dbReference type="EMBL" id="JACJLV010000037">
    <property type="protein sequence ID" value="MBM6827464.1"/>
    <property type="molecule type" value="Genomic_DNA"/>
</dbReference>
<organism evidence="1 2">
    <name type="scientific">Mordavella massiliensis</name>
    <dbReference type="NCBI Taxonomy" id="1871024"/>
    <lineage>
        <taxon>Bacteria</taxon>
        <taxon>Bacillati</taxon>
        <taxon>Bacillota</taxon>
        <taxon>Clostridia</taxon>
        <taxon>Eubacteriales</taxon>
        <taxon>Clostridiaceae</taxon>
        <taxon>Mordavella</taxon>
    </lineage>
</organism>
<comment type="caution">
    <text evidence="1">The sequence shown here is derived from an EMBL/GenBank/DDBJ whole genome shotgun (WGS) entry which is preliminary data.</text>
</comment>
<protein>
    <submittedName>
        <fullName evidence="1">Uncharacterized protein</fullName>
    </submittedName>
</protein>
<gene>
    <name evidence="1" type="ORF">H6A13_10230</name>
</gene>
<name>A0A938X3H1_9CLOT</name>
<dbReference type="Proteomes" id="UP000713880">
    <property type="component" value="Unassembled WGS sequence"/>
</dbReference>
<reference evidence="1" key="2">
    <citation type="journal article" date="2021" name="Sci. Rep.">
        <title>The distribution of antibiotic resistance genes in chicken gut microbiota commensals.</title>
        <authorList>
            <person name="Juricova H."/>
            <person name="Matiasovicova J."/>
            <person name="Kubasova T."/>
            <person name="Cejkova D."/>
            <person name="Rychlik I."/>
        </authorList>
    </citation>
    <scope>NUCLEOTIDE SEQUENCE</scope>
    <source>
        <strain evidence="1">An420c</strain>
    </source>
</reference>
<dbReference type="AlphaFoldDB" id="A0A938X3H1"/>
<reference evidence="1" key="1">
    <citation type="submission" date="2020-08" db="EMBL/GenBank/DDBJ databases">
        <authorList>
            <person name="Cejkova D."/>
            <person name="Kubasova T."/>
            <person name="Jahodarova E."/>
            <person name="Rychlik I."/>
        </authorList>
    </citation>
    <scope>NUCLEOTIDE SEQUENCE</scope>
    <source>
        <strain evidence="1">An420c</strain>
    </source>
</reference>
<accession>A0A938X3H1</accession>
<dbReference type="RefSeq" id="WP_204909479.1">
    <property type="nucleotide sequence ID" value="NZ_JACJLV010000037.1"/>
</dbReference>
<sequence length="186" mass="21268">MDEDDPLATALICQIGHRITDKLRSAYPQATWNWEKQPSIKRLLSGQTIRIQLMQAGDYTHAEINLDSYGSIQFHLLIIKDLSGSSVPEDDGKETEPPTDCASWYELIGKDILQQVITDLNARGYSSLSINENGDVFIMEKDTPVIKERFDHFPGRQYWKELSKILEENELKVKNQGSTLVLSWRN</sequence>